<evidence type="ECO:0000313" key="7">
    <source>
        <dbReference type="Proteomes" id="UP000249557"/>
    </source>
</evidence>
<evidence type="ECO:0000256" key="3">
    <source>
        <dbReference type="SAM" id="SignalP"/>
    </source>
</evidence>
<dbReference type="Pfam" id="PF16998">
    <property type="entry name" value="17kDa_Anti_2"/>
    <property type="match status" value="1"/>
</dbReference>
<dbReference type="Proteomes" id="UP000249557">
    <property type="component" value="Unassembled WGS sequence"/>
</dbReference>
<dbReference type="InterPro" id="IPR016364">
    <property type="entry name" value="Surface_antigen_Rickettsia"/>
</dbReference>
<protein>
    <submittedName>
        <fullName evidence="6">Uncharacterized protein</fullName>
    </submittedName>
</protein>
<feature type="domain" description="Glycine zipper 2TM" evidence="4">
    <location>
        <begin position="32"/>
        <end position="73"/>
    </location>
</feature>
<sequence>MKKFVLTIALISTAALGACANTFDGAGNKQLIGGGTGAVLGGLAGSQIGGGSGRLWATGAGVLLGALAGSEIGSSLDRADQAYATQANQRAYTAPVGETIRWNNPDTGNYGTITPVRDGRTSSGAYCREYTQTIYVGGKQQTGYGTACQQPDGSWKAVN</sequence>
<dbReference type="Pfam" id="PF05433">
    <property type="entry name" value="Rick_17kDa_Anti"/>
    <property type="match status" value="1"/>
</dbReference>
<reference evidence="6 7" key="1">
    <citation type="submission" date="2017-08" db="EMBL/GenBank/DDBJ databases">
        <title>Infants hospitalized years apart are colonized by the same room-sourced microbial strains.</title>
        <authorList>
            <person name="Brooks B."/>
            <person name="Olm M.R."/>
            <person name="Firek B.A."/>
            <person name="Baker R."/>
            <person name="Thomas B.C."/>
            <person name="Morowitz M.J."/>
            <person name="Banfield J.F."/>
        </authorList>
    </citation>
    <scope>NUCLEOTIDE SEQUENCE [LARGE SCALE GENOMIC DNA]</scope>
    <source>
        <strain evidence="6">S2_018_000_R2_104</strain>
    </source>
</reference>
<keyword evidence="1 3" id="KW-0732">Signal</keyword>
<organism evidence="6 7">
    <name type="scientific">Micavibrio aeruginosavorus</name>
    <dbReference type="NCBI Taxonomy" id="349221"/>
    <lineage>
        <taxon>Bacteria</taxon>
        <taxon>Pseudomonadati</taxon>
        <taxon>Bdellovibrionota</taxon>
        <taxon>Bdellovibrionia</taxon>
        <taxon>Bdellovibrionales</taxon>
        <taxon>Pseudobdellovibrionaceae</taxon>
        <taxon>Micavibrio</taxon>
    </lineage>
</organism>
<feature type="chain" id="PRO_5016121846" evidence="3">
    <location>
        <begin position="21"/>
        <end position="159"/>
    </location>
</feature>
<keyword evidence="2" id="KW-0564">Palmitate</keyword>
<feature type="signal peptide" evidence="3">
    <location>
        <begin position="1"/>
        <end position="20"/>
    </location>
</feature>
<gene>
    <name evidence="6" type="ORF">DI626_03985</name>
</gene>
<evidence type="ECO:0000259" key="4">
    <source>
        <dbReference type="Pfam" id="PF05433"/>
    </source>
</evidence>
<evidence type="ECO:0000313" key="6">
    <source>
        <dbReference type="EMBL" id="PZO87450.1"/>
    </source>
</evidence>
<evidence type="ECO:0000256" key="1">
    <source>
        <dbReference type="ARBA" id="ARBA00022729"/>
    </source>
</evidence>
<name>A0A2W4ZYS3_9BACT</name>
<comment type="caution">
    <text evidence="6">The sequence shown here is derived from an EMBL/GenBank/DDBJ whole genome shotgun (WGS) entry which is preliminary data.</text>
</comment>
<evidence type="ECO:0000259" key="5">
    <source>
        <dbReference type="Pfam" id="PF16998"/>
    </source>
</evidence>
<dbReference type="InterPro" id="IPR032635">
    <property type="entry name" value="Anti_2"/>
</dbReference>
<feature type="domain" description="Surface antigen" evidence="5">
    <location>
        <begin position="77"/>
        <end position="158"/>
    </location>
</feature>
<accession>A0A2W4ZYS3</accession>
<dbReference type="PIRSF" id="PIRSF002721">
    <property type="entry name" value="Surface_antigen_Rickettsia"/>
    <property type="match status" value="1"/>
</dbReference>
<evidence type="ECO:0000256" key="2">
    <source>
        <dbReference type="ARBA" id="ARBA00023139"/>
    </source>
</evidence>
<dbReference type="AlphaFoldDB" id="A0A2W4ZYS3"/>
<proteinExistence type="predicted"/>
<dbReference type="EMBL" id="QFNK01000057">
    <property type="protein sequence ID" value="PZO87450.1"/>
    <property type="molecule type" value="Genomic_DNA"/>
</dbReference>
<keyword evidence="2" id="KW-0449">Lipoprotein</keyword>
<dbReference type="GO" id="GO:0019867">
    <property type="term" value="C:outer membrane"/>
    <property type="evidence" value="ECO:0007669"/>
    <property type="project" value="InterPro"/>
</dbReference>
<dbReference type="PROSITE" id="PS51257">
    <property type="entry name" value="PROKAR_LIPOPROTEIN"/>
    <property type="match status" value="1"/>
</dbReference>
<dbReference type="InterPro" id="IPR008816">
    <property type="entry name" value="Gly_zipper_2TM_dom"/>
</dbReference>